<dbReference type="OMA" id="ELVMPPM"/>
<dbReference type="OrthoDB" id="9769617at2"/>
<dbReference type="NCBIfam" id="NF009086">
    <property type="entry name" value="PRK12421.1"/>
    <property type="match status" value="1"/>
</dbReference>
<gene>
    <name evidence="8" type="primary">hisZ</name>
    <name evidence="10" type="ORF">DN052_00035</name>
</gene>
<keyword evidence="6 8" id="KW-0963">Cytoplasm</keyword>
<proteinExistence type="inferred from homology"/>
<evidence type="ECO:0000256" key="2">
    <source>
        <dbReference type="ARBA" id="ARBA00004667"/>
    </source>
</evidence>
<dbReference type="HAMAP" id="MF_00125">
    <property type="entry name" value="HisZ"/>
    <property type="match status" value="1"/>
</dbReference>
<dbReference type="EMBL" id="QKQP01000001">
    <property type="protein sequence ID" value="PZD81511.1"/>
    <property type="molecule type" value="Genomic_DNA"/>
</dbReference>
<dbReference type="GeneID" id="65281044"/>
<dbReference type="GO" id="GO:0006427">
    <property type="term" value="P:histidyl-tRNA aminoacylation"/>
    <property type="evidence" value="ECO:0007669"/>
    <property type="project" value="TreeGrafter"/>
</dbReference>
<comment type="miscellaneous">
    <text evidence="8">This function is generally fulfilled by the C-terminal part of HisG, which is missing in some bacteria such as this one.</text>
</comment>
<dbReference type="UniPathway" id="UPA00031">
    <property type="reaction ID" value="UER00006"/>
</dbReference>
<evidence type="ECO:0000313" key="10">
    <source>
        <dbReference type="EMBL" id="PZD81511.1"/>
    </source>
</evidence>
<dbReference type="CDD" id="cd00773">
    <property type="entry name" value="HisRS-like_core"/>
    <property type="match status" value="1"/>
</dbReference>
<comment type="subcellular location">
    <subcellularLocation>
        <location evidence="1 8">Cytoplasm</location>
    </subcellularLocation>
</comment>
<name>A0A2W1KQ99_ACIFR</name>
<sequence>MTRTESHPAWLLPSGFEDVLPARTEALERCRRALLDLYAQWGYRQVIPPLVEHLESLLTGSAADLDLQTWKLLDQDSGRLVGLRSDMTPQMARIDAQTSSAKEVRRLSYAGTVLRARPDLLGGSRAPFQMGAELFGVEGAEGDLEVLSLMVESLIHCAVPDLLLDIGHVGISQTLADAAGLEGALRADLLRHVERKAWSDVRTWLREHHCGMELTADFDALSGLQGDFDVLEQARRYLGHYPAVRAALDDLQRVWSVLRARYPDLAIQCDLSEIHGHRYHTGLLFSLFGPQRGEALASGGRYDDIGAAFGRRRAATGFSLDIKPLLLGLPDSGRIGRIWAPAGMDDLLWQSIQEHRRAGFVVLQDLLRQDAPSPQILRAQGFDAVLIQEATGWKVQRLDS</sequence>
<dbReference type="NCBIfam" id="NF008935">
    <property type="entry name" value="PRK12292.1-1"/>
    <property type="match status" value="1"/>
</dbReference>
<dbReference type="PANTHER" id="PTHR43707:SF1">
    <property type="entry name" value="HISTIDINE--TRNA LIGASE, MITOCHONDRIAL-RELATED"/>
    <property type="match status" value="1"/>
</dbReference>
<evidence type="ECO:0000256" key="3">
    <source>
        <dbReference type="ARBA" id="ARBA00005539"/>
    </source>
</evidence>
<dbReference type="PANTHER" id="PTHR43707">
    <property type="entry name" value="HISTIDYL-TRNA SYNTHETASE"/>
    <property type="match status" value="1"/>
</dbReference>
<evidence type="ECO:0000256" key="4">
    <source>
        <dbReference type="ARBA" id="ARBA00011496"/>
    </source>
</evidence>
<evidence type="ECO:0000313" key="11">
    <source>
        <dbReference type="Proteomes" id="UP000248886"/>
    </source>
</evidence>
<evidence type="ECO:0000256" key="6">
    <source>
        <dbReference type="ARBA" id="ARBA00022490"/>
    </source>
</evidence>
<dbReference type="Proteomes" id="UP000248886">
    <property type="component" value="Unassembled WGS sequence"/>
</dbReference>
<dbReference type="Gene3D" id="3.30.930.10">
    <property type="entry name" value="Bira Bifunctional Protein, Domain 2"/>
    <property type="match status" value="1"/>
</dbReference>
<dbReference type="InterPro" id="IPR045864">
    <property type="entry name" value="aa-tRNA-synth_II/BPL/LPL"/>
</dbReference>
<evidence type="ECO:0000256" key="5">
    <source>
        <dbReference type="ARBA" id="ARBA00020397"/>
    </source>
</evidence>
<comment type="pathway">
    <text evidence="2 8">Amino-acid biosynthesis; L-histidine biosynthesis; L-histidine from 5-phospho-alpha-D-ribose 1-diphosphate: step 1/9.</text>
</comment>
<comment type="subunit">
    <text evidence="4 8">Heteromultimer composed of HisG and HisZ subunits.</text>
</comment>
<keyword evidence="8" id="KW-0028">Amino-acid biosynthesis</keyword>
<evidence type="ECO:0000256" key="7">
    <source>
        <dbReference type="ARBA" id="ARBA00025246"/>
    </source>
</evidence>
<dbReference type="GO" id="GO:0016757">
    <property type="term" value="F:glycosyltransferase activity"/>
    <property type="evidence" value="ECO:0007669"/>
    <property type="project" value="UniProtKB-KW"/>
</dbReference>
<accession>A0A2W1KQ99</accession>
<dbReference type="InterPro" id="IPR004517">
    <property type="entry name" value="HisZ"/>
</dbReference>
<dbReference type="AlphaFoldDB" id="A0A2W1KQ99"/>
<evidence type="ECO:0000256" key="8">
    <source>
        <dbReference type="HAMAP-Rule" id="MF_00125"/>
    </source>
</evidence>
<keyword evidence="8" id="KW-0368">Histidine biosynthesis</keyword>
<dbReference type="RefSeq" id="WP_012536822.1">
    <property type="nucleotide sequence ID" value="NZ_AP025160.1"/>
</dbReference>
<dbReference type="Pfam" id="PF13393">
    <property type="entry name" value="tRNA-synt_His"/>
    <property type="match status" value="1"/>
</dbReference>
<evidence type="ECO:0000256" key="1">
    <source>
        <dbReference type="ARBA" id="ARBA00004496"/>
    </source>
</evidence>
<evidence type="ECO:0000259" key="9">
    <source>
        <dbReference type="Pfam" id="PF13393"/>
    </source>
</evidence>
<comment type="function">
    <text evidence="7 8">Required for the first step of histidine biosynthesis. May allow the feedback regulation of ATP phosphoribosyltransferase activity by histidine.</text>
</comment>
<dbReference type="SUPFAM" id="SSF55681">
    <property type="entry name" value="Class II aaRS and biotin synthetases"/>
    <property type="match status" value="1"/>
</dbReference>
<dbReference type="InterPro" id="IPR041715">
    <property type="entry name" value="HisRS-like_core"/>
</dbReference>
<dbReference type="GO" id="GO:0005737">
    <property type="term" value="C:cytoplasm"/>
    <property type="evidence" value="ECO:0007669"/>
    <property type="project" value="UniProtKB-SubCell"/>
</dbReference>
<keyword evidence="10" id="KW-0328">Glycosyltransferase</keyword>
<feature type="domain" description="Class II Histidinyl-tRNA synthetase (HisRS)-like catalytic core" evidence="9">
    <location>
        <begin position="15"/>
        <end position="325"/>
    </location>
</feature>
<dbReference type="GO" id="GO:0004821">
    <property type="term" value="F:histidine-tRNA ligase activity"/>
    <property type="evidence" value="ECO:0007669"/>
    <property type="project" value="TreeGrafter"/>
</dbReference>
<reference evidence="10 11" key="1">
    <citation type="submission" date="2018-06" db="EMBL/GenBank/DDBJ databases">
        <title>Draft sequence of Acidithiobacillus ferrooxidans CCM 4253.</title>
        <authorList>
            <person name="Moya-Beltran A."/>
            <person name="Castro M."/>
            <person name="Covarrubias P.C."/>
            <person name="Issotta F."/>
            <person name="Janiczek O."/>
            <person name="Mandl M."/>
            <person name="Kucera J."/>
            <person name="Quatrini R."/>
        </authorList>
    </citation>
    <scope>NUCLEOTIDE SEQUENCE [LARGE SCALE GENOMIC DNA]</scope>
    <source>
        <strain evidence="10 11">CCM 4253</strain>
    </source>
</reference>
<comment type="similarity">
    <text evidence="3 8">Belongs to the class-II aminoacyl-tRNA synthetase family. HisZ subfamily.</text>
</comment>
<dbReference type="GO" id="GO:0000105">
    <property type="term" value="P:L-histidine biosynthetic process"/>
    <property type="evidence" value="ECO:0007669"/>
    <property type="project" value="UniProtKB-UniRule"/>
</dbReference>
<comment type="caution">
    <text evidence="10">The sequence shown here is derived from an EMBL/GenBank/DDBJ whole genome shotgun (WGS) entry which is preliminary data.</text>
</comment>
<protein>
    <recommendedName>
        <fullName evidence="5 8">ATP phosphoribosyltransferase regulatory subunit</fullName>
    </recommendedName>
</protein>
<dbReference type="InterPro" id="IPR004516">
    <property type="entry name" value="HisRS/HisZ"/>
</dbReference>
<organism evidence="10 11">
    <name type="scientific">Acidithiobacillus ferrooxidans</name>
    <name type="common">Thiobacillus ferrooxidans</name>
    <dbReference type="NCBI Taxonomy" id="920"/>
    <lineage>
        <taxon>Bacteria</taxon>
        <taxon>Pseudomonadati</taxon>
        <taxon>Pseudomonadota</taxon>
        <taxon>Acidithiobacillia</taxon>
        <taxon>Acidithiobacillales</taxon>
        <taxon>Acidithiobacillaceae</taxon>
        <taxon>Acidithiobacillus</taxon>
    </lineage>
</organism>
<keyword evidence="10" id="KW-0808">Transferase</keyword>